<dbReference type="EMBL" id="KE124065">
    <property type="protein sequence ID" value="EPB83610.1"/>
    <property type="molecule type" value="Genomic_DNA"/>
</dbReference>
<reference evidence="3" key="1">
    <citation type="submission" date="2013-05" db="EMBL/GenBank/DDBJ databases">
        <title>The Genome sequence of Mucor circinelloides f. circinelloides 1006PhL.</title>
        <authorList>
            <consortium name="The Broad Institute Genomics Platform"/>
            <person name="Cuomo C."/>
            <person name="Earl A."/>
            <person name="Findley K."/>
            <person name="Lee S.C."/>
            <person name="Walker B."/>
            <person name="Young S."/>
            <person name="Zeng Q."/>
            <person name="Gargeya S."/>
            <person name="Fitzgerald M."/>
            <person name="Haas B."/>
            <person name="Abouelleil A."/>
            <person name="Allen A.W."/>
            <person name="Alvarado L."/>
            <person name="Arachchi H.M."/>
            <person name="Berlin A.M."/>
            <person name="Chapman S.B."/>
            <person name="Gainer-Dewar J."/>
            <person name="Goldberg J."/>
            <person name="Griggs A."/>
            <person name="Gujja S."/>
            <person name="Hansen M."/>
            <person name="Howarth C."/>
            <person name="Imamovic A."/>
            <person name="Ireland A."/>
            <person name="Larimer J."/>
            <person name="McCowan C."/>
            <person name="Murphy C."/>
            <person name="Pearson M."/>
            <person name="Poon T.W."/>
            <person name="Priest M."/>
            <person name="Roberts A."/>
            <person name="Saif S."/>
            <person name="Shea T."/>
            <person name="Sisk P."/>
            <person name="Sykes S."/>
            <person name="Wortman J."/>
            <person name="Nusbaum C."/>
            <person name="Birren B."/>
        </authorList>
    </citation>
    <scope>NUCLEOTIDE SEQUENCE [LARGE SCALE GENOMIC DNA]</scope>
    <source>
        <strain evidence="3">1006PhL</strain>
    </source>
</reference>
<evidence type="ECO:0000256" key="1">
    <source>
        <dbReference type="SAM" id="MobiDB-lite"/>
    </source>
</evidence>
<evidence type="ECO:0000313" key="3">
    <source>
        <dbReference type="Proteomes" id="UP000014254"/>
    </source>
</evidence>
<feature type="region of interest" description="Disordered" evidence="1">
    <location>
        <begin position="106"/>
        <end position="138"/>
    </location>
</feature>
<proteinExistence type="predicted"/>
<name>S2JUX6_MUCC1</name>
<organism evidence="2 3">
    <name type="scientific">Mucor circinelloides f. circinelloides (strain 1006PhL)</name>
    <name type="common">Mucormycosis agent</name>
    <name type="synonym">Calyptromyces circinelloides</name>
    <dbReference type="NCBI Taxonomy" id="1220926"/>
    <lineage>
        <taxon>Eukaryota</taxon>
        <taxon>Fungi</taxon>
        <taxon>Fungi incertae sedis</taxon>
        <taxon>Mucoromycota</taxon>
        <taxon>Mucoromycotina</taxon>
        <taxon>Mucoromycetes</taxon>
        <taxon>Mucorales</taxon>
        <taxon>Mucorineae</taxon>
        <taxon>Mucoraceae</taxon>
        <taxon>Mucor</taxon>
    </lineage>
</organism>
<feature type="compositionally biased region" description="Basic and acidic residues" evidence="1">
    <location>
        <begin position="56"/>
        <end position="70"/>
    </location>
</feature>
<accession>S2JUX6</accession>
<evidence type="ECO:0000313" key="2">
    <source>
        <dbReference type="EMBL" id="EPB83610.1"/>
    </source>
</evidence>
<dbReference type="Proteomes" id="UP000014254">
    <property type="component" value="Unassembled WGS sequence"/>
</dbReference>
<sequence length="495" mass="56983">MDESVIVIDDSDTEVPDASSCHREDSSQPSTSAASRNTRSQHKTQHQRANVSPRRPPSDFQRKRKQDELNSHPVAKRGGYALRSLHQAKHPKDIPIDRHSVVIAKKSEPSKASQQRQKRLNQQRQKRSNQQRQTRLNQQRLKNALLSTTNSGDDGLIEILPFHRQQIRRAKKAEARRKSLGLPKSRLRIPTEKDPESAHREFFVKSIEAEKIEQDIKNGYIVRVEERHSIQLDDLDPELLTGRPLTEKEAYWVKKKQARRAGPRSSSWPSVVPMHDQHTEYISLTEKARNIFDPNAEDCSECGSKLWGTSILYPLSRPAGSRPPPCVINKDAPLCIGCSRLFSCVKDRSEKLNMIHWIITGKTLDPMPCSQNDGTLMNLCRRRLTAMKIRACKHYSELPSNFVTAEQLFEDVKRDNYNCYLIGSPMRLESGYFNSLTFDHVFPISIAMMMPNCWSVENFQPMSYCMNQVKGNEANTEAKRWLINFKTHYYKADFK</sequence>
<dbReference type="OrthoDB" id="2227124at2759"/>
<dbReference type="VEuPathDB" id="FungiDB:HMPREF1544_09653"/>
<dbReference type="InParanoid" id="S2JUX6"/>
<dbReference type="AlphaFoldDB" id="S2JUX6"/>
<feature type="compositionally biased region" description="Polar residues" evidence="1">
    <location>
        <begin position="27"/>
        <end position="38"/>
    </location>
</feature>
<gene>
    <name evidence="2" type="ORF">HMPREF1544_09653</name>
</gene>
<feature type="region of interest" description="Disordered" evidence="1">
    <location>
        <begin position="1"/>
        <end position="78"/>
    </location>
</feature>
<feature type="compositionally biased region" description="Basic residues" evidence="1">
    <location>
        <begin position="116"/>
        <end position="129"/>
    </location>
</feature>
<protein>
    <submittedName>
        <fullName evidence="2">Uncharacterized protein</fullName>
    </submittedName>
</protein>
<dbReference type="OMA" id="SAHREFF"/>
<keyword evidence="3" id="KW-1185">Reference proteome</keyword>
<feature type="compositionally biased region" description="Acidic residues" evidence="1">
    <location>
        <begin position="1"/>
        <end position="15"/>
    </location>
</feature>